<evidence type="ECO:0000256" key="8">
    <source>
        <dbReference type="ARBA" id="ARBA00023136"/>
    </source>
</evidence>
<dbReference type="GO" id="GO:0005886">
    <property type="term" value="C:plasma membrane"/>
    <property type="evidence" value="ECO:0007669"/>
    <property type="project" value="UniProtKB-SubCell"/>
</dbReference>
<dbReference type="Pfam" id="PF13855">
    <property type="entry name" value="LRR_8"/>
    <property type="match status" value="1"/>
</dbReference>
<dbReference type="FunFam" id="3.80.10.10:FF:000111">
    <property type="entry name" value="LRR receptor-like serine/threonine-protein kinase ERECTA"/>
    <property type="match status" value="1"/>
</dbReference>
<keyword evidence="7 11" id="KW-1133">Transmembrane helix</keyword>
<dbReference type="InterPro" id="IPR001611">
    <property type="entry name" value="Leu-rich_rpt"/>
</dbReference>
<evidence type="ECO:0000313" key="12">
    <source>
        <dbReference type="EMBL" id="KAK4418914.1"/>
    </source>
</evidence>
<dbReference type="Pfam" id="PF00560">
    <property type="entry name" value="LRR_1"/>
    <property type="match status" value="1"/>
</dbReference>
<gene>
    <name evidence="12" type="ORF">Salat_2304200</name>
</gene>
<reference evidence="12" key="1">
    <citation type="submission" date="2020-06" db="EMBL/GenBank/DDBJ databases">
        <authorList>
            <person name="Li T."/>
            <person name="Hu X."/>
            <person name="Zhang T."/>
            <person name="Song X."/>
            <person name="Zhang H."/>
            <person name="Dai N."/>
            <person name="Sheng W."/>
            <person name="Hou X."/>
            <person name="Wei L."/>
        </authorList>
    </citation>
    <scope>NUCLEOTIDE SEQUENCE</scope>
    <source>
        <strain evidence="12">3651</strain>
        <tissue evidence="12">Leaf</tissue>
    </source>
</reference>
<reference evidence="12" key="2">
    <citation type="journal article" date="2024" name="Plant">
        <title>Genomic evolution and insights into agronomic trait innovations of Sesamum species.</title>
        <authorList>
            <person name="Miao H."/>
            <person name="Wang L."/>
            <person name="Qu L."/>
            <person name="Liu H."/>
            <person name="Sun Y."/>
            <person name="Le M."/>
            <person name="Wang Q."/>
            <person name="Wei S."/>
            <person name="Zheng Y."/>
            <person name="Lin W."/>
            <person name="Duan Y."/>
            <person name="Cao H."/>
            <person name="Xiong S."/>
            <person name="Wang X."/>
            <person name="Wei L."/>
            <person name="Li C."/>
            <person name="Ma Q."/>
            <person name="Ju M."/>
            <person name="Zhao R."/>
            <person name="Li G."/>
            <person name="Mu C."/>
            <person name="Tian Q."/>
            <person name="Mei H."/>
            <person name="Zhang T."/>
            <person name="Gao T."/>
            <person name="Zhang H."/>
        </authorList>
    </citation>
    <scope>NUCLEOTIDE SEQUENCE</scope>
    <source>
        <strain evidence="12">3651</strain>
    </source>
</reference>
<keyword evidence="3" id="KW-1003">Cell membrane</keyword>
<evidence type="ECO:0000256" key="2">
    <source>
        <dbReference type="ARBA" id="ARBA00009592"/>
    </source>
</evidence>
<evidence type="ECO:0000256" key="7">
    <source>
        <dbReference type="ARBA" id="ARBA00022989"/>
    </source>
</evidence>
<organism evidence="12 13">
    <name type="scientific">Sesamum alatum</name>
    <dbReference type="NCBI Taxonomy" id="300844"/>
    <lineage>
        <taxon>Eukaryota</taxon>
        <taxon>Viridiplantae</taxon>
        <taxon>Streptophyta</taxon>
        <taxon>Embryophyta</taxon>
        <taxon>Tracheophyta</taxon>
        <taxon>Spermatophyta</taxon>
        <taxon>Magnoliopsida</taxon>
        <taxon>eudicotyledons</taxon>
        <taxon>Gunneridae</taxon>
        <taxon>Pentapetalae</taxon>
        <taxon>asterids</taxon>
        <taxon>lamiids</taxon>
        <taxon>Lamiales</taxon>
        <taxon>Pedaliaceae</taxon>
        <taxon>Sesamum</taxon>
    </lineage>
</organism>
<name>A0AAE1XVS6_9LAMI</name>
<dbReference type="InterPro" id="IPR032675">
    <property type="entry name" value="LRR_dom_sf"/>
</dbReference>
<dbReference type="SUPFAM" id="SSF52058">
    <property type="entry name" value="L domain-like"/>
    <property type="match status" value="1"/>
</dbReference>
<keyword evidence="9 12" id="KW-0675">Receptor</keyword>
<keyword evidence="5 11" id="KW-0812">Transmembrane</keyword>
<evidence type="ECO:0000256" key="4">
    <source>
        <dbReference type="ARBA" id="ARBA00022614"/>
    </source>
</evidence>
<sequence length="309" mass="34702">MLMNTSLHVVILRSNKFYGDLQCTGAMQGWSNLQIIDISTNNFGGDISLLSFSNWKGMISANKNQSQYNHLRFDYMELSGYYYQDAVIVTMKGLEMELTKILVFFTSIDFSRNKFHGSIPHTIGDLKSLYLLNLSHNALTGLIPSSIGNLRELGSLDLSVNHLTGKIPQELASLTFLSFLNLSFNRLSGKIPEGPQFLTFSEASYEGNAGFCGFPDNISCNGKGPGENLSPELQNGDLYPEKEIEWSYISAALGFGVGLASTIWLLLCCERWRKIYFEQIDRILLKIFPLKDGRKGHGRRVNINQVRRS</sequence>
<keyword evidence="8 11" id="KW-0472">Membrane</keyword>
<dbReference type="Gene3D" id="3.80.10.10">
    <property type="entry name" value="Ribonuclease Inhibitor"/>
    <property type="match status" value="1"/>
</dbReference>
<evidence type="ECO:0000256" key="1">
    <source>
        <dbReference type="ARBA" id="ARBA00004251"/>
    </source>
</evidence>
<dbReference type="Proteomes" id="UP001293254">
    <property type="component" value="Unassembled WGS sequence"/>
</dbReference>
<evidence type="ECO:0000313" key="13">
    <source>
        <dbReference type="Proteomes" id="UP001293254"/>
    </source>
</evidence>
<comment type="caution">
    <text evidence="12">The sequence shown here is derived from an EMBL/GenBank/DDBJ whole genome shotgun (WGS) entry which is preliminary data.</text>
</comment>
<feature type="transmembrane region" description="Helical" evidence="11">
    <location>
        <begin position="246"/>
        <end position="267"/>
    </location>
</feature>
<evidence type="ECO:0000256" key="9">
    <source>
        <dbReference type="ARBA" id="ARBA00023170"/>
    </source>
</evidence>
<proteinExistence type="inferred from homology"/>
<evidence type="ECO:0000256" key="10">
    <source>
        <dbReference type="ARBA" id="ARBA00023180"/>
    </source>
</evidence>
<evidence type="ECO:0000256" key="11">
    <source>
        <dbReference type="SAM" id="Phobius"/>
    </source>
</evidence>
<evidence type="ECO:0000256" key="5">
    <source>
        <dbReference type="ARBA" id="ARBA00022692"/>
    </source>
</evidence>
<evidence type="ECO:0000256" key="6">
    <source>
        <dbReference type="ARBA" id="ARBA00022737"/>
    </source>
</evidence>
<protein>
    <submittedName>
        <fullName evidence="12">Receptor-like protein 18</fullName>
    </submittedName>
</protein>
<keyword evidence="6" id="KW-0677">Repeat</keyword>
<comment type="subcellular location">
    <subcellularLocation>
        <location evidence="1">Cell membrane</location>
        <topology evidence="1">Single-pass type I membrane protein</topology>
    </subcellularLocation>
</comment>
<keyword evidence="13" id="KW-1185">Reference proteome</keyword>
<comment type="similarity">
    <text evidence="2">Belongs to the RLP family.</text>
</comment>
<dbReference type="EMBL" id="JACGWO010000009">
    <property type="protein sequence ID" value="KAK4418914.1"/>
    <property type="molecule type" value="Genomic_DNA"/>
</dbReference>
<evidence type="ECO:0000256" key="3">
    <source>
        <dbReference type="ARBA" id="ARBA00022475"/>
    </source>
</evidence>
<keyword evidence="10" id="KW-0325">Glycoprotein</keyword>
<dbReference type="PANTHER" id="PTHR27004:SF463">
    <property type="entry name" value="RECEPTOR-LIKE PROTEIN 12"/>
    <property type="match status" value="1"/>
</dbReference>
<keyword evidence="4" id="KW-0433">Leucine-rich repeat</keyword>
<accession>A0AAE1XVS6</accession>
<dbReference type="AlphaFoldDB" id="A0AAE1XVS6"/>
<dbReference type="PANTHER" id="PTHR27004">
    <property type="entry name" value="RECEPTOR-LIKE PROTEIN 12 ISOFORM X1"/>
    <property type="match status" value="1"/>
</dbReference>